<dbReference type="GO" id="GO:0009690">
    <property type="term" value="P:cytokinin metabolic process"/>
    <property type="evidence" value="ECO:0007669"/>
    <property type="project" value="InterPro"/>
</dbReference>
<dbReference type="Gene3D" id="3.30.465.10">
    <property type="match status" value="1"/>
</dbReference>
<evidence type="ECO:0000256" key="4">
    <source>
        <dbReference type="ARBA" id="ARBA00022827"/>
    </source>
</evidence>
<dbReference type="InterPro" id="IPR015345">
    <property type="entry name" value="Cytokinin_DH_FAD/cytokin-bd"/>
</dbReference>
<dbReference type="InterPro" id="IPR016169">
    <property type="entry name" value="FAD-bd_PCMH_sub2"/>
</dbReference>
<evidence type="ECO:0000256" key="1">
    <source>
        <dbReference type="ARBA" id="ARBA00001974"/>
    </source>
</evidence>
<dbReference type="Gene3D" id="3.40.462.10">
    <property type="entry name" value="FAD-linked oxidases, C-terminal domain"/>
    <property type="match status" value="1"/>
</dbReference>
<evidence type="ECO:0000259" key="6">
    <source>
        <dbReference type="Pfam" id="PF09265"/>
    </source>
</evidence>
<dbReference type="InterPro" id="IPR036318">
    <property type="entry name" value="FAD-bd_PCMH-like_sf"/>
</dbReference>
<evidence type="ECO:0000313" key="8">
    <source>
        <dbReference type="Proteomes" id="UP000542813"/>
    </source>
</evidence>
<dbReference type="PANTHER" id="PTHR13878:SF53">
    <property type="entry name" value="CYTOKININ DEHYDROGENASE 6"/>
    <property type="match status" value="1"/>
</dbReference>
<dbReference type="InterPro" id="IPR016170">
    <property type="entry name" value="Cytok_DH_C_sf"/>
</dbReference>
<protein>
    <submittedName>
        <fullName evidence="7">FAD/FMN-containing dehydrogenase</fullName>
    </submittedName>
</protein>
<dbReference type="AlphaFoldDB" id="A0A7W9GP75"/>
<organism evidence="7 8">
    <name type="scientific">Jiangella mangrovi</name>
    <dbReference type="NCBI Taxonomy" id="1524084"/>
    <lineage>
        <taxon>Bacteria</taxon>
        <taxon>Bacillati</taxon>
        <taxon>Actinomycetota</taxon>
        <taxon>Actinomycetes</taxon>
        <taxon>Jiangellales</taxon>
        <taxon>Jiangellaceae</taxon>
        <taxon>Jiangella</taxon>
    </lineage>
</organism>
<comment type="similarity">
    <text evidence="2">Belongs to the oxygen-dependent FAD-linked oxidoreductase family.</text>
</comment>
<proteinExistence type="inferred from homology"/>
<dbReference type="InterPro" id="IPR050432">
    <property type="entry name" value="FAD-linked_Oxidoreductases_BP"/>
</dbReference>
<dbReference type="SUPFAM" id="SSF56176">
    <property type="entry name" value="FAD-binding/transporter-associated domain-like"/>
    <property type="match status" value="1"/>
</dbReference>
<feature type="domain" description="Cytokinin dehydrogenase 1 FAD/cytokinin binding" evidence="6">
    <location>
        <begin position="108"/>
        <end position="244"/>
    </location>
</feature>
<comment type="cofactor">
    <cofactor evidence="1">
        <name>FAD</name>
        <dbReference type="ChEBI" id="CHEBI:57692"/>
    </cofactor>
</comment>
<dbReference type="InterPro" id="IPR016164">
    <property type="entry name" value="FAD-linked_Oxase-like_C"/>
</dbReference>
<dbReference type="GO" id="GO:0050660">
    <property type="term" value="F:flavin adenine dinucleotide binding"/>
    <property type="evidence" value="ECO:0007669"/>
    <property type="project" value="InterPro"/>
</dbReference>
<dbReference type="GO" id="GO:0019139">
    <property type="term" value="F:cytokinin dehydrogenase activity"/>
    <property type="evidence" value="ECO:0007669"/>
    <property type="project" value="InterPro"/>
</dbReference>
<evidence type="ECO:0000256" key="2">
    <source>
        <dbReference type="ARBA" id="ARBA00005466"/>
    </source>
</evidence>
<reference evidence="7 8" key="1">
    <citation type="submission" date="2020-08" db="EMBL/GenBank/DDBJ databases">
        <title>Sequencing the genomes of 1000 actinobacteria strains.</title>
        <authorList>
            <person name="Klenk H.-P."/>
        </authorList>
    </citation>
    <scope>NUCLEOTIDE SEQUENCE [LARGE SCALE GENOMIC DNA]</scope>
    <source>
        <strain evidence="7 8">DSM 102122</strain>
    </source>
</reference>
<gene>
    <name evidence="7" type="ORF">HD601_002094</name>
</gene>
<comment type="caution">
    <text evidence="7">The sequence shown here is derived from an EMBL/GenBank/DDBJ whole genome shotgun (WGS) entry which is preliminary data.</text>
</comment>
<evidence type="ECO:0000313" key="7">
    <source>
        <dbReference type="EMBL" id="MBB5787519.1"/>
    </source>
</evidence>
<sequence length="260" mass="28049">MTDTVLELDVVTGDGEVTTCSPTRNAGLFDQVRAGLGQFGIATRAVLSLVEAPERARRYTLRYPDLAALAADQELLLHSGRAGHLQGSVLPTDAGWRYQLELAVFDADEDGAAVLRDLEDHRADAQIEDVSYREHLEAFDRFTELLRSTGEWSVPHPWLLTFLPGSVAVPAAQGILDDLTPGDLGDHGAVLFHPVSTRAFATPLAQIPDEAVVYPFNLIRFASHPGSAAAMVRQNHEVHDRVRTAGGTLYPASAIGPVPA</sequence>
<keyword evidence="8" id="KW-1185">Reference proteome</keyword>
<evidence type="ECO:0000256" key="5">
    <source>
        <dbReference type="ARBA" id="ARBA00023002"/>
    </source>
</evidence>
<dbReference type="PANTHER" id="PTHR13878">
    <property type="entry name" value="GULONOLACTONE OXIDASE"/>
    <property type="match status" value="1"/>
</dbReference>
<keyword evidence="4" id="KW-0274">FAD</keyword>
<dbReference type="Pfam" id="PF09265">
    <property type="entry name" value="Cytokin-bind"/>
    <property type="match status" value="1"/>
</dbReference>
<accession>A0A7W9GP75</accession>
<name>A0A7W9GP75_9ACTN</name>
<dbReference type="SUPFAM" id="SSF55103">
    <property type="entry name" value="FAD-linked oxidases, C-terminal domain"/>
    <property type="match status" value="1"/>
</dbReference>
<keyword evidence="3" id="KW-0285">Flavoprotein</keyword>
<evidence type="ECO:0000256" key="3">
    <source>
        <dbReference type="ARBA" id="ARBA00022630"/>
    </source>
</evidence>
<keyword evidence="5" id="KW-0560">Oxidoreductase</keyword>
<dbReference type="EMBL" id="JACHMM010000001">
    <property type="protein sequence ID" value="MBB5787519.1"/>
    <property type="molecule type" value="Genomic_DNA"/>
</dbReference>
<dbReference type="Proteomes" id="UP000542813">
    <property type="component" value="Unassembled WGS sequence"/>
</dbReference>